<sequence length="743" mass="81738">MRKRLAVDYYRTDHSPTGLSPMTLPHADIDIEMLSTLVIEMNILRRHVTAYPAGHPVTRDAAVKVARLLDRLLDRAESVTLGIARDTILFGDYPLDRRNPVYRDFARVLSDRGVVALTCRRHLDADELLRFGALLSRSRDEIGAAGGIEEAARAEGFTRLEVQGVNYDLFRVTEEEELTGQPEEGSGSTSLWEQFVRGLLDGTIDPLGDATAKRPPLDPLLLAQVLNGHAFGDQGSPDTTYDAVIAAFMRRMERDSDAEQTARECAERFGTLVESLNPDLRHQFLGKAFGSLAERPDAARRLVASVDDGIILDTIAELNERNVTIPPLILNLCRKLGSSSSAGDDATPLSRTETLRVGHRLGTVLREGNFDQYIPDAYQGGLEQIVAAGKIASGLAESGDLKELLQGENHEAKVGAIILEVLESDPEGETFGMEESLCELCAYYLDAGDFTALRAVCDHLPTPGEAPSTPLQQRLLTTIGAPSFTTPLMDAPAVWGKERYDDIRTVITRIGFPCVAPLLDRLAEEESMSLRRYYVACLLSLGQAAYGEVVARLYDGRWFYVRNLVAILRGLNDPAAIHPLHRLLNHPHPRVRQETLRTLVHFRDPEGERMLLRELGSGNRDTLLTAIQLADRSRSPRVRERLLGLLHKGGITGPDFDVRCAVVRALAETGDPAVLPALARILRTRSILRTASVTRLKVEIARSLARYPAADALPLAREAAASGVPELEQAARQALRTMTGRHP</sequence>
<reference evidence="1" key="1">
    <citation type="submission" date="2022-12" db="EMBL/GenBank/DDBJ databases">
        <title>Reference genome sequencing for broad-spectrum identification of bacterial and archaeal isolates by mass spectrometry.</title>
        <authorList>
            <person name="Sekiguchi Y."/>
            <person name="Tourlousse D.M."/>
        </authorList>
    </citation>
    <scope>NUCLEOTIDE SEQUENCE</scope>
    <source>
        <strain evidence="1">H2</strain>
    </source>
</reference>
<keyword evidence="2" id="KW-1185">Reference proteome</keyword>
<dbReference type="GO" id="GO:0016829">
    <property type="term" value="F:lyase activity"/>
    <property type="evidence" value="ECO:0007669"/>
    <property type="project" value="UniProtKB-KW"/>
</dbReference>
<dbReference type="InterPro" id="IPR016024">
    <property type="entry name" value="ARM-type_fold"/>
</dbReference>
<protein>
    <submittedName>
        <fullName evidence="1">PBS lyase</fullName>
    </submittedName>
</protein>
<dbReference type="InterPro" id="IPR004155">
    <property type="entry name" value="PBS_lyase_HEAT"/>
</dbReference>
<accession>A0A9W6FYM8</accession>
<comment type="caution">
    <text evidence="1">The sequence shown here is derived from an EMBL/GenBank/DDBJ whole genome shotgun (WGS) entry which is preliminary data.</text>
</comment>
<name>A0A9W6FYM8_9BACT</name>
<gene>
    <name evidence="1" type="ORF">GHYDROH2_08120</name>
</gene>
<dbReference type="AlphaFoldDB" id="A0A9W6FYM8"/>
<dbReference type="RefSeq" id="WP_281874655.1">
    <property type="nucleotide sequence ID" value="NZ_BSDS01000001.1"/>
</dbReference>
<organism evidence="1 2">
    <name type="scientific">Geobacter hydrogenophilus</name>
    <dbReference type="NCBI Taxonomy" id="40983"/>
    <lineage>
        <taxon>Bacteria</taxon>
        <taxon>Pseudomonadati</taxon>
        <taxon>Thermodesulfobacteriota</taxon>
        <taxon>Desulfuromonadia</taxon>
        <taxon>Geobacterales</taxon>
        <taxon>Geobacteraceae</taxon>
        <taxon>Geobacter</taxon>
    </lineage>
</organism>
<keyword evidence="1" id="KW-0456">Lyase</keyword>
<dbReference type="Proteomes" id="UP001144352">
    <property type="component" value="Unassembled WGS sequence"/>
</dbReference>
<dbReference type="InterPro" id="IPR011989">
    <property type="entry name" value="ARM-like"/>
</dbReference>
<dbReference type="SUPFAM" id="SSF48371">
    <property type="entry name" value="ARM repeat"/>
    <property type="match status" value="1"/>
</dbReference>
<dbReference type="EMBL" id="BSDS01000001">
    <property type="protein sequence ID" value="GLI37311.1"/>
    <property type="molecule type" value="Genomic_DNA"/>
</dbReference>
<proteinExistence type="predicted"/>
<dbReference type="Pfam" id="PF13646">
    <property type="entry name" value="HEAT_2"/>
    <property type="match status" value="1"/>
</dbReference>
<evidence type="ECO:0000313" key="1">
    <source>
        <dbReference type="EMBL" id="GLI37311.1"/>
    </source>
</evidence>
<dbReference type="Gene3D" id="1.25.10.10">
    <property type="entry name" value="Leucine-rich Repeat Variant"/>
    <property type="match status" value="1"/>
</dbReference>
<evidence type="ECO:0000313" key="2">
    <source>
        <dbReference type="Proteomes" id="UP001144352"/>
    </source>
</evidence>
<dbReference type="SMART" id="SM00567">
    <property type="entry name" value="EZ_HEAT"/>
    <property type="match status" value="4"/>
</dbReference>